<comment type="caution">
    <text evidence="1">The sequence shown here is derived from an EMBL/GenBank/DDBJ whole genome shotgun (WGS) entry which is preliminary data.</text>
</comment>
<proteinExistence type="predicted"/>
<reference evidence="1 2" key="1">
    <citation type="submission" date="2020-10" db="EMBL/GenBank/DDBJ databases">
        <title>Plant Genome Project.</title>
        <authorList>
            <person name="Zhang R.-G."/>
        </authorList>
    </citation>
    <scope>NUCLEOTIDE SEQUENCE [LARGE SCALE GENOMIC DNA]</scope>
    <source>
        <strain evidence="1">FAFU-HL-1</strain>
        <tissue evidence="1">Leaf</tissue>
    </source>
</reference>
<gene>
    <name evidence="1" type="ORF">SADUNF_Sadunf12G0096300</name>
</gene>
<protein>
    <submittedName>
        <fullName evidence="1">Uncharacterized protein</fullName>
    </submittedName>
</protein>
<organism evidence="1 2">
    <name type="scientific">Salix dunnii</name>
    <dbReference type="NCBI Taxonomy" id="1413687"/>
    <lineage>
        <taxon>Eukaryota</taxon>
        <taxon>Viridiplantae</taxon>
        <taxon>Streptophyta</taxon>
        <taxon>Embryophyta</taxon>
        <taxon>Tracheophyta</taxon>
        <taxon>Spermatophyta</taxon>
        <taxon>Magnoliopsida</taxon>
        <taxon>eudicotyledons</taxon>
        <taxon>Gunneridae</taxon>
        <taxon>Pentapetalae</taxon>
        <taxon>rosids</taxon>
        <taxon>fabids</taxon>
        <taxon>Malpighiales</taxon>
        <taxon>Salicaceae</taxon>
        <taxon>Saliceae</taxon>
        <taxon>Salix</taxon>
    </lineage>
</organism>
<accession>A0A835JIK0</accession>
<name>A0A835JIK0_9ROSI</name>
<sequence>MRSEDQLATKEGITCSLNDSFKKFIYWIDESSSKNSQFIWLLRLRRNNQIEFMNLPKSEVKLALSCLCTDPRFRPAMQQVSPELITLWPSLPKPLSTIE</sequence>
<keyword evidence="2" id="KW-1185">Reference proteome</keyword>
<dbReference type="Proteomes" id="UP000657918">
    <property type="component" value="Unassembled WGS sequence"/>
</dbReference>
<dbReference type="AlphaFoldDB" id="A0A835JIK0"/>
<evidence type="ECO:0000313" key="2">
    <source>
        <dbReference type="Proteomes" id="UP000657918"/>
    </source>
</evidence>
<dbReference type="EMBL" id="JADGMS010000012">
    <property type="protein sequence ID" value="KAF9671882.1"/>
    <property type="molecule type" value="Genomic_DNA"/>
</dbReference>
<evidence type="ECO:0000313" key="1">
    <source>
        <dbReference type="EMBL" id="KAF9671882.1"/>
    </source>
</evidence>